<organism evidence="1 2">
    <name type="scientific">Blepharisma stoltei</name>
    <dbReference type="NCBI Taxonomy" id="1481888"/>
    <lineage>
        <taxon>Eukaryota</taxon>
        <taxon>Sar</taxon>
        <taxon>Alveolata</taxon>
        <taxon>Ciliophora</taxon>
        <taxon>Postciliodesmatophora</taxon>
        <taxon>Heterotrichea</taxon>
        <taxon>Heterotrichida</taxon>
        <taxon>Blepharismidae</taxon>
        <taxon>Blepharisma</taxon>
    </lineage>
</organism>
<sequence>MQKKKRPFQLKLELGSTCESSPPHSPVQFLTARNKEIDKFASESPHEAAAITDRIINKEPKRSIFGKKKTFNLNSDRIVHTASKIFGKTQINSPVMKAMLPAERSKIIQAACGDPAVYYNYMSRKLFVKDLESASPLLIEKNKIEKAANSTDNLFNRTQEFAYGKRTSGFEKERLIKRHKDFFPKTPVAKTKRIIKNPKCETIDLIIKTCDDAVKIANTLQKNSKEEREKLMEKNYSEKMTNFSNALKSGEIGEGNIVEKLHECFQRGNKIEDGLEIVYKGRHTSLADVRKHNAKIHKLLKRYKNKILK</sequence>
<dbReference type="Proteomes" id="UP001162131">
    <property type="component" value="Unassembled WGS sequence"/>
</dbReference>
<accession>A0AAU9JDC5</accession>
<keyword evidence="2" id="KW-1185">Reference proteome</keyword>
<evidence type="ECO:0000313" key="1">
    <source>
        <dbReference type="EMBL" id="CAG9326096.1"/>
    </source>
</evidence>
<dbReference type="EMBL" id="CAJZBQ010000040">
    <property type="protein sequence ID" value="CAG9326096.1"/>
    <property type="molecule type" value="Genomic_DNA"/>
</dbReference>
<dbReference type="AlphaFoldDB" id="A0AAU9JDC5"/>
<proteinExistence type="predicted"/>
<name>A0AAU9JDC5_9CILI</name>
<reference evidence="1" key="1">
    <citation type="submission" date="2021-09" db="EMBL/GenBank/DDBJ databases">
        <authorList>
            <consortium name="AG Swart"/>
            <person name="Singh M."/>
            <person name="Singh A."/>
            <person name="Seah K."/>
            <person name="Emmerich C."/>
        </authorList>
    </citation>
    <scope>NUCLEOTIDE SEQUENCE</scope>
    <source>
        <strain evidence="1">ATCC30299</strain>
    </source>
</reference>
<evidence type="ECO:0000313" key="2">
    <source>
        <dbReference type="Proteomes" id="UP001162131"/>
    </source>
</evidence>
<protein>
    <submittedName>
        <fullName evidence="1">Uncharacterized protein</fullName>
    </submittedName>
</protein>
<gene>
    <name evidence="1" type="ORF">BSTOLATCC_MIC40536</name>
</gene>
<comment type="caution">
    <text evidence="1">The sequence shown here is derived from an EMBL/GenBank/DDBJ whole genome shotgun (WGS) entry which is preliminary data.</text>
</comment>